<proteinExistence type="predicted"/>
<sequence length="63" mass="7175">MYVEGQRESAKSTFLGLALECRKICYQKADFICNICYNKTKATAFNKMLASELSLNKKIIADF</sequence>
<protein>
    <submittedName>
        <fullName evidence="1">Uncharacterized protein</fullName>
    </submittedName>
</protein>
<accession>A0A8S5L885</accession>
<dbReference type="EMBL" id="BK014654">
    <property type="protein sequence ID" value="DAD66119.1"/>
    <property type="molecule type" value="Genomic_DNA"/>
</dbReference>
<organism evidence="1">
    <name type="scientific">Siphoviridae sp. ctzpQ31</name>
    <dbReference type="NCBI Taxonomy" id="2823613"/>
    <lineage>
        <taxon>Viruses</taxon>
        <taxon>Duplodnaviria</taxon>
        <taxon>Heunggongvirae</taxon>
        <taxon>Uroviricota</taxon>
        <taxon>Caudoviricetes</taxon>
    </lineage>
</organism>
<evidence type="ECO:0000313" key="1">
    <source>
        <dbReference type="EMBL" id="DAD66119.1"/>
    </source>
</evidence>
<reference evidence="1" key="1">
    <citation type="journal article" date="2021" name="Proc. Natl. Acad. Sci. U.S.A.">
        <title>A Catalog of Tens of Thousands of Viruses from Human Metagenomes Reveals Hidden Associations with Chronic Diseases.</title>
        <authorList>
            <person name="Tisza M.J."/>
            <person name="Buck C.B."/>
        </authorList>
    </citation>
    <scope>NUCLEOTIDE SEQUENCE</scope>
    <source>
        <strain evidence="1">CtzpQ31</strain>
    </source>
</reference>
<name>A0A8S5L885_9CAUD</name>